<accession>A0A095XXQ2</accession>
<name>A0A095XXQ2_9CORY</name>
<gene>
    <name evidence="1" type="ORF">HMPREF1650_12760</name>
</gene>
<comment type="caution">
    <text evidence="1">The sequence shown here is derived from an EMBL/GenBank/DDBJ whole genome shotgun (WGS) entry which is preliminary data.</text>
</comment>
<dbReference type="Proteomes" id="UP000029548">
    <property type="component" value="Unassembled WGS sequence"/>
</dbReference>
<dbReference type="RefSeq" id="WP_035123906.1">
    <property type="nucleotide sequence ID" value="NZ_JRNE01000087.1"/>
</dbReference>
<organism evidence="1 2">
    <name type="scientific">Corynebacterium freneyi DNF00450</name>
    <dbReference type="NCBI Taxonomy" id="1287475"/>
    <lineage>
        <taxon>Bacteria</taxon>
        <taxon>Bacillati</taxon>
        <taxon>Actinomycetota</taxon>
        <taxon>Actinomycetes</taxon>
        <taxon>Mycobacteriales</taxon>
        <taxon>Corynebacteriaceae</taxon>
        <taxon>Corynebacterium</taxon>
    </lineage>
</organism>
<reference evidence="1 2" key="1">
    <citation type="submission" date="2014-07" db="EMBL/GenBank/DDBJ databases">
        <authorList>
            <person name="McCorrison J."/>
            <person name="Sanka R."/>
            <person name="Torralba M."/>
            <person name="Gillis M."/>
            <person name="Haft D.H."/>
            <person name="Methe B."/>
            <person name="Sutton G."/>
            <person name="Nelson K.E."/>
        </authorList>
    </citation>
    <scope>NUCLEOTIDE SEQUENCE [LARGE SCALE GENOMIC DNA]</scope>
    <source>
        <strain evidence="1 2">DNF00450</strain>
    </source>
</reference>
<sequence length="88" mass="9169">MRPQELYHQVGMTHEGLSGIVDQVRQLVVAAEVWDRATLTVDDSAVITPAEAADAVVDDLRACAGALDLAIGHAEAAWSASSRIGDGG</sequence>
<dbReference type="AlphaFoldDB" id="A0A095XXQ2"/>
<protein>
    <submittedName>
        <fullName evidence="1">Uncharacterized protein</fullName>
    </submittedName>
</protein>
<evidence type="ECO:0000313" key="2">
    <source>
        <dbReference type="Proteomes" id="UP000029548"/>
    </source>
</evidence>
<proteinExistence type="predicted"/>
<evidence type="ECO:0000313" key="1">
    <source>
        <dbReference type="EMBL" id="KGF14965.1"/>
    </source>
</evidence>
<dbReference type="EMBL" id="JRNE01000087">
    <property type="protein sequence ID" value="KGF14965.1"/>
    <property type="molecule type" value="Genomic_DNA"/>
</dbReference>